<evidence type="ECO:0000313" key="1">
    <source>
        <dbReference type="EMBL" id="MBX43737.1"/>
    </source>
</evidence>
<accession>A0A2P2NML9</accession>
<reference evidence="1" key="1">
    <citation type="submission" date="2018-02" db="EMBL/GenBank/DDBJ databases">
        <title>Rhizophora mucronata_Transcriptome.</title>
        <authorList>
            <person name="Meera S.P."/>
            <person name="Sreeshan A."/>
            <person name="Augustine A."/>
        </authorList>
    </citation>
    <scope>NUCLEOTIDE SEQUENCE</scope>
    <source>
        <tissue evidence="1">Leaf</tissue>
    </source>
</reference>
<organism evidence="1">
    <name type="scientific">Rhizophora mucronata</name>
    <name type="common">Asiatic mangrove</name>
    <dbReference type="NCBI Taxonomy" id="61149"/>
    <lineage>
        <taxon>Eukaryota</taxon>
        <taxon>Viridiplantae</taxon>
        <taxon>Streptophyta</taxon>
        <taxon>Embryophyta</taxon>
        <taxon>Tracheophyta</taxon>
        <taxon>Spermatophyta</taxon>
        <taxon>Magnoliopsida</taxon>
        <taxon>eudicotyledons</taxon>
        <taxon>Gunneridae</taxon>
        <taxon>Pentapetalae</taxon>
        <taxon>rosids</taxon>
        <taxon>fabids</taxon>
        <taxon>Malpighiales</taxon>
        <taxon>Rhizophoraceae</taxon>
        <taxon>Rhizophora</taxon>
    </lineage>
</organism>
<protein>
    <submittedName>
        <fullName evidence="1">Uncharacterized protein</fullName>
    </submittedName>
</protein>
<dbReference type="EMBL" id="GGEC01063253">
    <property type="protein sequence ID" value="MBX43737.1"/>
    <property type="molecule type" value="Transcribed_RNA"/>
</dbReference>
<name>A0A2P2NML9_RHIMU</name>
<proteinExistence type="predicted"/>
<dbReference type="AlphaFoldDB" id="A0A2P2NML9"/>
<sequence length="37" mass="4244">MLAIYKIIEASQLPNVKTLLIFQKGSRRLVHLEAYVS</sequence>